<name>A0A1X7LT79_9BACL</name>
<proteinExistence type="predicted"/>
<evidence type="ECO:0000313" key="3">
    <source>
        <dbReference type="EMBL" id="SMG56704.1"/>
    </source>
</evidence>
<dbReference type="Proteomes" id="UP000193834">
    <property type="component" value="Unassembled WGS sequence"/>
</dbReference>
<keyword evidence="4" id="KW-1185">Reference proteome</keyword>
<dbReference type="EMBL" id="FXAZ01000007">
    <property type="protein sequence ID" value="SMG56704.1"/>
    <property type="molecule type" value="Genomic_DNA"/>
</dbReference>
<dbReference type="InterPro" id="IPR050256">
    <property type="entry name" value="Glycosyltransferase_2"/>
</dbReference>
<dbReference type="AlphaFoldDB" id="A0A1X7LT79"/>
<reference evidence="3 4" key="1">
    <citation type="submission" date="2017-04" db="EMBL/GenBank/DDBJ databases">
        <authorList>
            <person name="Afonso C.L."/>
            <person name="Miller P.J."/>
            <person name="Scott M.A."/>
            <person name="Spackman E."/>
            <person name="Goraichik I."/>
            <person name="Dimitrov K.M."/>
            <person name="Suarez D.L."/>
            <person name="Swayne D.E."/>
        </authorList>
    </citation>
    <scope>NUCLEOTIDE SEQUENCE [LARGE SCALE GENOMIC DNA]</scope>
    <source>
        <strain evidence="3 4">11</strain>
    </source>
</reference>
<dbReference type="PANTHER" id="PTHR48090">
    <property type="entry name" value="UNDECAPRENYL-PHOSPHATE 4-DEOXY-4-FORMAMIDO-L-ARABINOSE TRANSFERASE-RELATED"/>
    <property type="match status" value="1"/>
</dbReference>
<dbReference type="Gene3D" id="3.90.550.10">
    <property type="entry name" value="Spore Coat Polysaccharide Biosynthesis Protein SpsA, Chain A"/>
    <property type="match status" value="1"/>
</dbReference>
<organism evidence="3 4">
    <name type="scientific">Paenibacillus aquistagni</name>
    <dbReference type="NCBI Taxonomy" id="1852522"/>
    <lineage>
        <taxon>Bacteria</taxon>
        <taxon>Bacillati</taxon>
        <taxon>Bacillota</taxon>
        <taxon>Bacilli</taxon>
        <taxon>Bacillales</taxon>
        <taxon>Paenibacillaceae</taxon>
        <taxon>Paenibacillus</taxon>
    </lineage>
</organism>
<accession>A0A1X7LT79</accession>
<keyword evidence="3" id="KW-0808">Transferase</keyword>
<dbReference type="GO" id="GO:0016740">
    <property type="term" value="F:transferase activity"/>
    <property type="evidence" value="ECO:0007669"/>
    <property type="project" value="UniProtKB-KW"/>
</dbReference>
<sequence length="304" mass="33330">MSTRAGKRIGRTGHSAGRLKRQSMRSVTSRRLGSSRVMKHRQGRRDRGFTRLTYMPPHPEPLVSVIIPVMNERATIARVVKEARKVHPAVEVIVVANGTNDGSDYIAERLGAIVLRHQEALGHDVGRTSGALAAKGQVLLFIDGDMIISAARLRPFIHDIIQGADVALNDYSGPVHKRQVHRVVLAKHALNALCSRPDLRGASMTAVPHAISRKALDSIGADALSIPPLAQATAIHKGLTVVRSSSVDVGRLNPIRARHFRKDPLEPLIDNDHLQSIRWLTEQAGSRGGYTDLGRNRQIVREQT</sequence>
<protein>
    <submittedName>
        <fullName evidence="3">Glycosyl transferase family 2</fullName>
    </submittedName>
</protein>
<dbReference type="InterPro" id="IPR001173">
    <property type="entry name" value="Glyco_trans_2-like"/>
</dbReference>
<dbReference type="Pfam" id="PF00535">
    <property type="entry name" value="Glycos_transf_2"/>
    <property type="match status" value="1"/>
</dbReference>
<dbReference type="SUPFAM" id="SSF53448">
    <property type="entry name" value="Nucleotide-diphospho-sugar transferases"/>
    <property type="match status" value="1"/>
</dbReference>
<feature type="domain" description="Glycosyltransferase 2-like" evidence="2">
    <location>
        <begin position="64"/>
        <end position="168"/>
    </location>
</feature>
<feature type="compositionally biased region" description="Basic residues" evidence="1">
    <location>
        <begin position="1"/>
        <end position="23"/>
    </location>
</feature>
<evidence type="ECO:0000256" key="1">
    <source>
        <dbReference type="SAM" id="MobiDB-lite"/>
    </source>
</evidence>
<evidence type="ECO:0000313" key="4">
    <source>
        <dbReference type="Proteomes" id="UP000193834"/>
    </source>
</evidence>
<dbReference type="InterPro" id="IPR029044">
    <property type="entry name" value="Nucleotide-diphossugar_trans"/>
</dbReference>
<dbReference type="PANTHER" id="PTHR48090:SF7">
    <property type="entry name" value="RFBJ PROTEIN"/>
    <property type="match status" value="1"/>
</dbReference>
<feature type="region of interest" description="Disordered" evidence="1">
    <location>
        <begin position="1"/>
        <end position="54"/>
    </location>
</feature>
<evidence type="ECO:0000259" key="2">
    <source>
        <dbReference type="Pfam" id="PF00535"/>
    </source>
</evidence>
<dbReference type="STRING" id="1852522.SAMN06295960_4218"/>
<gene>
    <name evidence="3" type="ORF">SAMN06295960_4218</name>
</gene>